<feature type="region of interest" description="Disordered" evidence="1">
    <location>
        <begin position="28"/>
        <end position="53"/>
    </location>
</feature>
<sequence>MPLAPLADPFNNNNKLPYITDMPVAAIKSRTRSPSHPQPARSRRSRKRRARDDELRKLLAPVGGDVHEERVRKDVDVAVLRRRRERLRKALIQEVKNGYFLIRNIDLPKIEKVSLAFKAIAALFQNLDESKAYTNLLSHTRDPKPNPGLGLALVLYSPFQEKLRFSTCESVRLLSFPDLRFTIVPSTKIRPVQIALAITRLDRRPDIDPEALVSDVLLFSGAFGWPSTKHLSSAEFGRRRRFHSGRPCAVCLGFCGH</sequence>
<proteinExistence type="predicted"/>
<evidence type="ECO:0000313" key="2">
    <source>
        <dbReference type="Proteomes" id="UP000095287"/>
    </source>
</evidence>
<organism evidence="2 3">
    <name type="scientific">Steinernema glaseri</name>
    <dbReference type="NCBI Taxonomy" id="37863"/>
    <lineage>
        <taxon>Eukaryota</taxon>
        <taxon>Metazoa</taxon>
        <taxon>Ecdysozoa</taxon>
        <taxon>Nematoda</taxon>
        <taxon>Chromadorea</taxon>
        <taxon>Rhabditida</taxon>
        <taxon>Tylenchina</taxon>
        <taxon>Panagrolaimomorpha</taxon>
        <taxon>Strongyloidoidea</taxon>
        <taxon>Steinernematidae</taxon>
        <taxon>Steinernema</taxon>
    </lineage>
</organism>
<keyword evidence="2" id="KW-1185">Reference proteome</keyword>
<reference evidence="3" key="1">
    <citation type="submission" date="2016-11" db="UniProtKB">
        <authorList>
            <consortium name="WormBaseParasite"/>
        </authorList>
    </citation>
    <scope>IDENTIFICATION</scope>
</reference>
<protein>
    <submittedName>
        <fullName evidence="3">BHLH domain-containing protein</fullName>
    </submittedName>
</protein>
<evidence type="ECO:0000256" key="1">
    <source>
        <dbReference type="SAM" id="MobiDB-lite"/>
    </source>
</evidence>
<evidence type="ECO:0000313" key="3">
    <source>
        <dbReference type="WBParaSite" id="L893_g11234.t1"/>
    </source>
</evidence>
<dbReference type="Proteomes" id="UP000095287">
    <property type="component" value="Unplaced"/>
</dbReference>
<dbReference type="AlphaFoldDB" id="A0A1I7XZN4"/>
<name>A0A1I7XZN4_9BILA</name>
<dbReference type="WBParaSite" id="L893_g11234.t1">
    <property type="protein sequence ID" value="L893_g11234.t1"/>
    <property type="gene ID" value="L893_g11234"/>
</dbReference>
<accession>A0A1I7XZN4</accession>